<keyword evidence="6 7" id="KW-0456">Lyase</keyword>
<dbReference type="Pfam" id="PF01264">
    <property type="entry name" value="Chorismate_synt"/>
    <property type="match status" value="1"/>
</dbReference>
<dbReference type="InterPro" id="IPR020541">
    <property type="entry name" value="Chorismate_synthase_CS"/>
</dbReference>
<dbReference type="EC" id="4.2.3.5" evidence="3"/>
<name>A0A644Z0F8_9ZZZZ</name>
<dbReference type="GO" id="GO:0010181">
    <property type="term" value="F:FMN binding"/>
    <property type="evidence" value="ECO:0007669"/>
    <property type="project" value="TreeGrafter"/>
</dbReference>
<evidence type="ECO:0000256" key="1">
    <source>
        <dbReference type="ARBA" id="ARBA00005044"/>
    </source>
</evidence>
<gene>
    <name evidence="7" type="primary">aroC_26</name>
    <name evidence="7" type="ORF">SDC9_80699</name>
</gene>
<evidence type="ECO:0000256" key="4">
    <source>
        <dbReference type="ARBA" id="ARBA00022605"/>
    </source>
</evidence>
<dbReference type="InterPro" id="IPR035904">
    <property type="entry name" value="Chorismate_synth_AroC_sf"/>
</dbReference>
<evidence type="ECO:0000256" key="6">
    <source>
        <dbReference type="ARBA" id="ARBA00023239"/>
    </source>
</evidence>
<keyword evidence="4" id="KW-0028">Amino-acid biosynthesis</keyword>
<dbReference type="InterPro" id="IPR000453">
    <property type="entry name" value="Chorismate_synth"/>
</dbReference>
<dbReference type="PIRSF" id="PIRSF001456">
    <property type="entry name" value="Chorismate_synth"/>
    <property type="match status" value="1"/>
</dbReference>
<dbReference type="SUPFAM" id="SSF103263">
    <property type="entry name" value="Chorismate synthase, AroC"/>
    <property type="match status" value="1"/>
</dbReference>
<proteinExistence type="inferred from homology"/>
<comment type="similarity">
    <text evidence="2">Belongs to the chorismate synthase family.</text>
</comment>
<evidence type="ECO:0000313" key="7">
    <source>
        <dbReference type="EMBL" id="MPM34117.1"/>
    </source>
</evidence>
<dbReference type="UniPathway" id="UPA00053">
    <property type="reaction ID" value="UER00090"/>
</dbReference>
<dbReference type="GO" id="GO:0009073">
    <property type="term" value="P:aromatic amino acid family biosynthetic process"/>
    <property type="evidence" value="ECO:0007669"/>
    <property type="project" value="UniProtKB-KW"/>
</dbReference>
<dbReference type="CDD" id="cd07304">
    <property type="entry name" value="Chorismate_synthase"/>
    <property type="match status" value="1"/>
</dbReference>
<dbReference type="GO" id="GO:0004107">
    <property type="term" value="F:chorismate synthase activity"/>
    <property type="evidence" value="ECO:0007669"/>
    <property type="project" value="UniProtKB-EC"/>
</dbReference>
<evidence type="ECO:0000256" key="5">
    <source>
        <dbReference type="ARBA" id="ARBA00023141"/>
    </source>
</evidence>
<accession>A0A644Z0F8</accession>
<dbReference type="GO" id="GO:0005829">
    <property type="term" value="C:cytosol"/>
    <property type="evidence" value="ECO:0007669"/>
    <property type="project" value="TreeGrafter"/>
</dbReference>
<evidence type="ECO:0000256" key="2">
    <source>
        <dbReference type="ARBA" id="ARBA00008014"/>
    </source>
</evidence>
<keyword evidence="5" id="KW-0057">Aromatic amino acid biosynthesis</keyword>
<evidence type="ECO:0000256" key="3">
    <source>
        <dbReference type="ARBA" id="ARBA00013036"/>
    </source>
</evidence>
<dbReference type="PROSITE" id="PS00787">
    <property type="entry name" value="CHORISMATE_SYNTHASE_1"/>
    <property type="match status" value="1"/>
</dbReference>
<comment type="pathway">
    <text evidence="1">Metabolic intermediate biosynthesis; chorismate biosynthesis; chorismate from D-erythrose 4-phosphate and phosphoenolpyruvate: step 7/7.</text>
</comment>
<dbReference type="AlphaFoldDB" id="A0A644Z0F8"/>
<reference evidence="7" key="1">
    <citation type="submission" date="2019-08" db="EMBL/GenBank/DDBJ databases">
        <authorList>
            <person name="Kucharzyk K."/>
            <person name="Murdoch R.W."/>
            <person name="Higgins S."/>
            <person name="Loffler F."/>
        </authorList>
    </citation>
    <scope>NUCLEOTIDE SEQUENCE</scope>
</reference>
<protein>
    <recommendedName>
        <fullName evidence="3">chorismate synthase</fullName>
        <ecNumber evidence="3">4.2.3.5</ecNumber>
    </recommendedName>
</protein>
<dbReference type="GO" id="GO:0008652">
    <property type="term" value="P:amino acid biosynthetic process"/>
    <property type="evidence" value="ECO:0007669"/>
    <property type="project" value="UniProtKB-KW"/>
</dbReference>
<dbReference type="GO" id="GO:0009423">
    <property type="term" value="P:chorismate biosynthetic process"/>
    <property type="evidence" value="ECO:0007669"/>
    <property type="project" value="UniProtKB-UniPathway"/>
</dbReference>
<dbReference type="PANTHER" id="PTHR21085">
    <property type="entry name" value="CHORISMATE SYNTHASE"/>
    <property type="match status" value="1"/>
</dbReference>
<comment type="caution">
    <text evidence="7">The sequence shown here is derived from an EMBL/GenBank/DDBJ whole genome shotgun (WGS) entry which is preliminary data.</text>
</comment>
<dbReference type="EMBL" id="VSSQ01006876">
    <property type="protein sequence ID" value="MPM34117.1"/>
    <property type="molecule type" value="Genomic_DNA"/>
</dbReference>
<sequence>MSFNFGKNIRVSIFGESHGAAIGVVVDGLPAGVLLDTAALHAFLARRRPGGALSTGRKEADTPEFLSGLYDGALTGSPICAVIKNMDVKSADYEALKNTPRPGHADYPATLRFGGAADMRGGGSFSGRMTAPLCIAGGICLQLLAEKGVTVTSSVQEIAGKRELAAMEEAVKAAAAEGDSVGGIVECRAKGLAPGMGGHMFDGIENRIAAAIFGVPGVRGIEFGDGFEAARMRGSEHNDAYILQDGCVVTETNHCGGVLGGMTTGNELVFRVALKPTPSISKTQRTVNLETMKETEISISGRHDPCIVWRAAPAIEAAAAIALLDIILDGRTTWK</sequence>
<organism evidence="7">
    <name type="scientific">bioreactor metagenome</name>
    <dbReference type="NCBI Taxonomy" id="1076179"/>
    <lineage>
        <taxon>unclassified sequences</taxon>
        <taxon>metagenomes</taxon>
        <taxon>ecological metagenomes</taxon>
    </lineage>
</organism>
<dbReference type="PANTHER" id="PTHR21085:SF0">
    <property type="entry name" value="CHORISMATE SYNTHASE"/>
    <property type="match status" value="1"/>
</dbReference>
<dbReference type="Gene3D" id="3.60.150.10">
    <property type="entry name" value="Chorismate synthase AroC"/>
    <property type="match status" value="2"/>
</dbReference>
<dbReference type="HAMAP" id="MF_00300">
    <property type="entry name" value="Chorismate_synth"/>
    <property type="match status" value="1"/>
</dbReference>